<gene>
    <name evidence="2" type="ORF">H7A79_1601</name>
</gene>
<keyword evidence="3" id="KW-1185">Reference proteome</keyword>
<protein>
    <submittedName>
        <fullName evidence="2">Lipopolysaccharide heptosyltransferase I</fullName>
    </submittedName>
</protein>
<feature type="region of interest" description="Disordered" evidence="1">
    <location>
        <begin position="1"/>
        <end position="22"/>
    </location>
</feature>
<evidence type="ECO:0000256" key="1">
    <source>
        <dbReference type="SAM" id="MobiDB-lite"/>
    </source>
</evidence>
<organism evidence="2 3">
    <name type="scientific">Neisseria musculi</name>
    <dbReference type="NCBI Taxonomy" id="1815583"/>
    <lineage>
        <taxon>Bacteria</taxon>
        <taxon>Pseudomonadati</taxon>
        <taxon>Pseudomonadota</taxon>
        <taxon>Betaproteobacteria</taxon>
        <taxon>Neisseriales</taxon>
        <taxon>Neisseriaceae</taxon>
        <taxon>Neisseria</taxon>
    </lineage>
</organism>
<dbReference type="EMBL" id="CP060414">
    <property type="protein sequence ID" value="QNT57900.1"/>
    <property type="molecule type" value="Genomic_DNA"/>
</dbReference>
<reference evidence="2" key="1">
    <citation type="submission" date="2024-06" db="EMBL/GenBank/DDBJ databases">
        <title>Complete Genome Sequence of mouse commensal type strain Neisseria musculi.</title>
        <authorList>
            <person name="Thapa E."/>
            <person name="Aluvathingal J."/>
            <person name="Nadendla S."/>
            <person name="Mehta A."/>
            <person name="Tettelin H."/>
            <person name="Weyand N.J."/>
        </authorList>
    </citation>
    <scope>NUCLEOTIDE SEQUENCE</scope>
    <source>
        <strain evidence="2">NW831</strain>
    </source>
</reference>
<dbReference type="KEGG" id="nmus:H7A79_1601"/>
<evidence type="ECO:0000313" key="2">
    <source>
        <dbReference type="EMBL" id="QNT57900.1"/>
    </source>
</evidence>
<evidence type="ECO:0000313" key="3">
    <source>
        <dbReference type="Proteomes" id="UP000516412"/>
    </source>
</evidence>
<sequence>MKLPPPSAPSKSLRDTPRRQTGYPHYRLLPVQTEAGRFHCLLFYVSAADYLIIEPKIKRHLAVRKLAEFLKTATYPVYETVYGASL</sequence>
<name>A0A7H1M8D5_9NEIS</name>
<accession>A0A7H1M8D5</accession>
<dbReference type="AlphaFoldDB" id="A0A7H1M8D5"/>
<dbReference type="Proteomes" id="UP000516412">
    <property type="component" value="Chromosome"/>
</dbReference>
<proteinExistence type="predicted"/>